<dbReference type="NCBIfam" id="TIGR00350">
    <property type="entry name" value="lytR_cpsA_psr"/>
    <property type="match status" value="1"/>
</dbReference>
<dbReference type="GeneID" id="6481811"/>
<protein>
    <submittedName>
        <fullName evidence="3">Membrane bound transcriptional regulator-like protein</fullName>
    </submittedName>
</protein>
<evidence type="ECO:0000256" key="1">
    <source>
        <dbReference type="SAM" id="Phobius"/>
    </source>
</evidence>
<geneLocation type="organellar chromatophore" evidence="3"/>
<reference evidence="3" key="2">
    <citation type="journal article" date="2008" name="Curr. Biol.">
        <title>Chromatophore genome sequence of Paulinella sheds light on acquisition of photosynthesis by eukaryotes.</title>
        <authorList>
            <person name="Nowack E.C.M."/>
            <person name="Melkonian M."/>
            <person name="Gloeckner G."/>
        </authorList>
    </citation>
    <scope>NUCLEOTIDE SEQUENCE [LARGE SCALE GENOMIC DNA]</scope>
</reference>
<dbReference type="RefSeq" id="YP_002049051.1">
    <property type="nucleotide sequence ID" value="NC_011087.1"/>
</dbReference>
<gene>
    <name evidence="3" type="ordered locus">PCC_0401</name>
</gene>
<name>B1X4H2_PAUCH</name>
<dbReference type="PANTHER" id="PTHR33392">
    <property type="entry name" value="POLYISOPRENYL-TEICHOIC ACID--PEPTIDOGLYCAN TEICHOIC ACID TRANSFERASE TAGU"/>
    <property type="match status" value="1"/>
</dbReference>
<dbReference type="Gene3D" id="3.40.630.190">
    <property type="entry name" value="LCP protein"/>
    <property type="match status" value="1"/>
</dbReference>
<dbReference type="AlphaFoldDB" id="B1X4H2"/>
<accession>B1X4H2</accession>
<evidence type="ECO:0000259" key="2">
    <source>
        <dbReference type="Pfam" id="PF03816"/>
    </source>
</evidence>
<keyword evidence="1" id="KW-0472">Membrane</keyword>
<dbReference type="Pfam" id="PF03816">
    <property type="entry name" value="LytR_cpsA_psr"/>
    <property type="match status" value="1"/>
</dbReference>
<reference evidence="3" key="1">
    <citation type="submission" date="2007-08" db="EMBL/GenBank/DDBJ databases">
        <authorList>
            <person name="Gloeckner G."/>
            <person name="Nowack E."/>
            <person name="Melkonian M."/>
        </authorList>
    </citation>
    <scope>NUCLEOTIDE SEQUENCE</scope>
</reference>
<dbReference type="InterPro" id="IPR004474">
    <property type="entry name" value="LytR_CpsA_psr"/>
</dbReference>
<keyword evidence="3" id="KW-0934">Plastid</keyword>
<dbReference type="PANTHER" id="PTHR33392:SF6">
    <property type="entry name" value="POLYISOPRENYL-TEICHOIC ACID--PEPTIDOGLYCAN TEICHOIC ACID TRANSFERASE TAGU"/>
    <property type="match status" value="1"/>
</dbReference>
<proteinExistence type="predicted"/>
<dbReference type="InterPro" id="IPR050922">
    <property type="entry name" value="LytR/CpsA/Psr_CW_biosynth"/>
</dbReference>
<sequence length="300" mass="33732">MIKQNQSLLSSNDKKSITKVFTYGLSFGFILTKIVNGSVTVIVSLLFWEVFGMPPLINAPEIGGRQVLIIGTDQVANNTDVLLAVGMKKGKLVLTQIPRDTITKAQGKHERKINSIYVSGGVKALKQEVSILLHGKVDRHLIVNMSVVTQLAKALGGIKLQIDKRLYYIDKSQNLTINIEPGKQTLNGKDLEGFIRWRNDGEGDIGRLKRQRLILSAIFDNLKRPNIIKHLPELLVFLNTANFIQTDLSVLEIVTLLITINICELDTRRLSGQPIWIKDLNYWLADTNPFYTNDCISRRN</sequence>
<feature type="transmembrane region" description="Helical" evidence="1">
    <location>
        <begin position="20"/>
        <end position="48"/>
    </location>
</feature>
<feature type="domain" description="Cell envelope-related transcriptional attenuator" evidence="2">
    <location>
        <begin position="78"/>
        <end position="223"/>
    </location>
</feature>
<organism evidence="3">
    <name type="scientific">Paulinella chromatophora</name>
    <dbReference type="NCBI Taxonomy" id="39717"/>
    <lineage>
        <taxon>Eukaryota</taxon>
        <taxon>Sar</taxon>
        <taxon>Rhizaria</taxon>
        <taxon>Cercozoa</taxon>
        <taxon>Imbricatea</taxon>
        <taxon>Silicofilosea</taxon>
        <taxon>Euglyphida</taxon>
        <taxon>Paulinellidae</taxon>
        <taxon>Paulinella</taxon>
    </lineage>
</organism>
<keyword evidence="1" id="KW-1133">Transmembrane helix</keyword>
<dbReference type="EMBL" id="CP000815">
    <property type="protein sequence ID" value="ACB42841.1"/>
    <property type="molecule type" value="Genomic_DNA"/>
</dbReference>
<keyword evidence="1" id="KW-0812">Transmembrane</keyword>
<evidence type="ECO:0000313" key="3">
    <source>
        <dbReference type="EMBL" id="ACB42841.1"/>
    </source>
</evidence>